<protein>
    <submittedName>
        <fullName evidence="2">Uncharacterized protein</fullName>
    </submittedName>
</protein>
<gene>
    <name evidence="2" type="ORF">N658DRAFT_220341</name>
</gene>
<dbReference type="AlphaFoldDB" id="A0AAN6PVG3"/>
<reference evidence="2" key="1">
    <citation type="journal article" date="2023" name="Mol. Phylogenet. Evol.">
        <title>Genome-scale phylogeny and comparative genomics of the fungal order Sordariales.</title>
        <authorList>
            <person name="Hensen N."/>
            <person name="Bonometti L."/>
            <person name="Westerberg I."/>
            <person name="Brannstrom I.O."/>
            <person name="Guillou S."/>
            <person name="Cros-Aarteil S."/>
            <person name="Calhoun S."/>
            <person name="Haridas S."/>
            <person name="Kuo A."/>
            <person name="Mondo S."/>
            <person name="Pangilinan J."/>
            <person name="Riley R."/>
            <person name="LaButti K."/>
            <person name="Andreopoulos B."/>
            <person name="Lipzen A."/>
            <person name="Chen C."/>
            <person name="Yan M."/>
            <person name="Daum C."/>
            <person name="Ng V."/>
            <person name="Clum A."/>
            <person name="Steindorff A."/>
            <person name="Ohm R.A."/>
            <person name="Martin F."/>
            <person name="Silar P."/>
            <person name="Natvig D.O."/>
            <person name="Lalanne C."/>
            <person name="Gautier V."/>
            <person name="Ament-Velasquez S.L."/>
            <person name="Kruys A."/>
            <person name="Hutchinson M.I."/>
            <person name="Powell A.J."/>
            <person name="Barry K."/>
            <person name="Miller A.N."/>
            <person name="Grigoriev I.V."/>
            <person name="Debuchy R."/>
            <person name="Gladieux P."/>
            <person name="Hiltunen Thoren M."/>
            <person name="Johannesson H."/>
        </authorList>
    </citation>
    <scope>NUCLEOTIDE SEQUENCE</scope>
    <source>
        <strain evidence="2">CBS 757.83</strain>
    </source>
</reference>
<dbReference type="EMBL" id="MU863658">
    <property type="protein sequence ID" value="KAK4098508.1"/>
    <property type="molecule type" value="Genomic_DNA"/>
</dbReference>
<organism evidence="2 3">
    <name type="scientific">Parathielavia hyrcaniae</name>
    <dbReference type="NCBI Taxonomy" id="113614"/>
    <lineage>
        <taxon>Eukaryota</taxon>
        <taxon>Fungi</taxon>
        <taxon>Dikarya</taxon>
        <taxon>Ascomycota</taxon>
        <taxon>Pezizomycotina</taxon>
        <taxon>Sordariomycetes</taxon>
        <taxon>Sordariomycetidae</taxon>
        <taxon>Sordariales</taxon>
        <taxon>Chaetomiaceae</taxon>
        <taxon>Parathielavia</taxon>
    </lineage>
</organism>
<proteinExistence type="predicted"/>
<comment type="caution">
    <text evidence="2">The sequence shown here is derived from an EMBL/GenBank/DDBJ whole genome shotgun (WGS) entry which is preliminary data.</text>
</comment>
<dbReference type="Proteomes" id="UP001305647">
    <property type="component" value="Unassembled WGS sequence"/>
</dbReference>
<keyword evidence="3" id="KW-1185">Reference proteome</keyword>
<feature type="region of interest" description="Disordered" evidence="1">
    <location>
        <begin position="105"/>
        <end position="141"/>
    </location>
</feature>
<evidence type="ECO:0000256" key="1">
    <source>
        <dbReference type="SAM" id="MobiDB-lite"/>
    </source>
</evidence>
<sequence length="274" mass="30717">MAPFVPHHVHSMQGNFFGQCRHKFGIYRKKKRTESGVALAGRKRSKTRRRGWVTRRVRRMAGYFLPCAAHRSPRAVLPTRRRRRNPAAGLGLVVGPEESGVSVRRVVNSRGHEHEAGRRRRVPPPARKPGGHEAGSLPNPVPRARTVVHACRHVPTNTPVHSRVTPEGAMRRHCQHVNVQKKTRLPENRDDGDKRGRSFFAPSAVMHESESVDGLNRAQRWFGEGAYPARDVGKVFGYDVVLLDRVVGRESNSTDGRVRGCGGRTGRNVRRGET</sequence>
<feature type="region of interest" description="Disordered" evidence="1">
    <location>
        <begin position="251"/>
        <end position="274"/>
    </location>
</feature>
<name>A0AAN6PVG3_9PEZI</name>
<reference evidence="2" key="2">
    <citation type="submission" date="2023-05" db="EMBL/GenBank/DDBJ databases">
        <authorList>
            <consortium name="Lawrence Berkeley National Laboratory"/>
            <person name="Steindorff A."/>
            <person name="Hensen N."/>
            <person name="Bonometti L."/>
            <person name="Westerberg I."/>
            <person name="Brannstrom I.O."/>
            <person name="Guillou S."/>
            <person name="Cros-Aarteil S."/>
            <person name="Calhoun S."/>
            <person name="Haridas S."/>
            <person name="Kuo A."/>
            <person name="Mondo S."/>
            <person name="Pangilinan J."/>
            <person name="Riley R."/>
            <person name="Labutti K."/>
            <person name="Andreopoulos B."/>
            <person name="Lipzen A."/>
            <person name="Chen C."/>
            <person name="Yanf M."/>
            <person name="Daum C."/>
            <person name="Ng V."/>
            <person name="Clum A."/>
            <person name="Ohm R."/>
            <person name="Martin F."/>
            <person name="Silar P."/>
            <person name="Natvig D."/>
            <person name="Lalanne C."/>
            <person name="Gautier V."/>
            <person name="Ament-Velasquez S.L."/>
            <person name="Kruys A."/>
            <person name="Hutchinson M.I."/>
            <person name="Powell A.J."/>
            <person name="Barry K."/>
            <person name="Miller A.N."/>
            <person name="Grigoriev I.V."/>
            <person name="Debuchy R."/>
            <person name="Gladieux P."/>
            <person name="Thoren M.H."/>
            <person name="Johannesson H."/>
        </authorList>
    </citation>
    <scope>NUCLEOTIDE SEQUENCE</scope>
    <source>
        <strain evidence="2">CBS 757.83</strain>
    </source>
</reference>
<evidence type="ECO:0000313" key="3">
    <source>
        <dbReference type="Proteomes" id="UP001305647"/>
    </source>
</evidence>
<accession>A0AAN6PVG3</accession>
<evidence type="ECO:0000313" key="2">
    <source>
        <dbReference type="EMBL" id="KAK4098508.1"/>
    </source>
</evidence>